<proteinExistence type="predicted"/>
<reference evidence="1 2" key="1">
    <citation type="submission" date="2021-06" db="EMBL/GenBank/DDBJ databases">
        <authorList>
            <person name="Kallberg Y."/>
            <person name="Tangrot J."/>
            <person name="Rosling A."/>
        </authorList>
    </citation>
    <scope>NUCLEOTIDE SEQUENCE [LARGE SCALE GENOMIC DNA]</scope>
    <source>
        <strain evidence="1 2">120-4 pot B 10/14</strain>
    </source>
</reference>
<feature type="non-terminal residue" evidence="1">
    <location>
        <position position="44"/>
    </location>
</feature>
<sequence length="44" mass="5126">SKYKIPKDKSTSTLKRHLEKKHKNIVTNETITGAIDKFVKKEEL</sequence>
<dbReference type="EMBL" id="CAJVQB010144857">
    <property type="protein sequence ID" value="CAG8854997.1"/>
    <property type="molecule type" value="Genomic_DNA"/>
</dbReference>
<dbReference type="Proteomes" id="UP000789901">
    <property type="component" value="Unassembled WGS sequence"/>
</dbReference>
<evidence type="ECO:0000313" key="1">
    <source>
        <dbReference type="EMBL" id="CAG8854997.1"/>
    </source>
</evidence>
<name>A0ABN7XJ35_GIGMA</name>
<organism evidence="1 2">
    <name type="scientific">Gigaspora margarita</name>
    <dbReference type="NCBI Taxonomy" id="4874"/>
    <lineage>
        <taxon>Eukaryota</taxon>
        <taxon>Fungi</taxon>
        <taxon>Fungi incertae sedis</taxon>
        <taxon>Mucoromycota</taxon>
        <taxon>Glomeromycotina</taxon>
        <taxon>Glomeromycetes</taxon>
        <taxon>Diversisporales</taxon>
        <taxon>Gigasporaceae</taxon>
        <taxon>Gigaspora</taxon>
    </lineage>
</organism>
<protein>
    <submittedName>
        <fullName evidence="1">5044_t:CDS:1</fullName>
    </submittedName>
</protein>
<keyword evidence="2" id="KW-1185">Reference proteome</keyword>
<evidence type="ECO:0000313" key="2">
    <source>
        <dbReference type="Proteomes" id="UP000789901"/>
    </source>
</evidence>
<accession>A0ABN7XJ35</accession>
<gene>
    <name evidence="1" type="ORF">GMARGA_LOCUS43818</name>
</gene>
<feature type="non-terminal residue" evidence="1">
    <location>
        <position position="1"/>
    </location>
</feature>
<comment type="caution">
    <text evidence="1">The sequence shown here is derived from an EMBL/GenBank/DDBJ whole genome shotgun (WGS) entry which is preliminary data.</text>
</comment>